<dbReference type="Proteomes" id="UP001179181">
    <property type="component" value="Unassembled WGS sequence"/>
</dbReference>
<comment type="caution">
    <text evidence="2">The sequence shown here is derived from an EMBL/GenBank/DDBJ whole genome shotgun (WGS) entry which is preliminary data.</text>
</comment>
<reference evidence="2 3" key="1">
    <citation type="submission" date="2020-03" db="EMBL/GenBank/DDBJ databases">
        <title>Genomic Encyclopedia of Type Strains, Phase IV (KMG-IV): sequencing the most valuable type-strain genomes for metagenomic binning, comparative biology and taxonomic classification.</title>
        <authorList>
            <person name="Goeker M."/>
        </authorList>
    </citation>
    <scope>NUCLEOTIDE SEQUENCE [LARGE SCALE GENOMIC DNA]</scope>
    <source>
        <strain evidence="2 3">DSM 102865</strain>
    </source>
</reference>
<organism evidence="2 3">
    <name type="scientific">Dyadobacter arcticus</name>
    <dbReference type="NCBI Taxonomy" id="1078754"/>
    <lineage>
        <taxon>Bacteria</taxon>
        <taxon>Pseudomonadati</taxon>
        <taxon>Bacteroidota</taxon>
        <taxon>Cytophagia</taxon>
        <taxon>Cytophagales</taxon>
        <taxon>Spirosomataceae</taxon>
        <taxon>Dyadobacter</taxon>
    </lineage>
</organism>
<keyword evidence="3" id="KW-1185">Reference proteome</keyword>
<feature type="region of interest" description="Disordered" evidence="1">
    <location>
        <begin position="27"/>
        <end position="59"/>
    </location>
</feature>
<evidence type="ECO:0000256" key="1">
    <source>
        <dbReference type="SAM" id="MobiDB-lite"/>
    </source>
</evidence>
<evidence type="ECO:0000313" key="2">
    <source>
        <dbReference type="EMBL" id="NIJ53059.1"/>
    </source>
</evidence>
<proteinExistence type="predicted"/>
<gene>
    <name evidence="2" type="ORF">FHS68_002229</name>
</gene>
<protein>
    <recommendedName>
        <fullName evidence="4">Lipoprotein</fullName>
    </recommendedName>
</protein>
<dbReference type="EMBL" id="JAASQJ010000002">
    <property type="protein sequence ID" value="NIJ53059.1"/>
    <property type="molecule type" value="Genomic_DNA"/>
</dbReference>
<evidence type="ECO:0008006" key="4">
    <source>
        <dbReference type="Google" id="ProtNLM"/>
    </source>
</evidence>
<accession>A0ABX0UJ93</accession>
<dbReference type="RefSeq" id="WP_229211850.1">
    <property type="nucleotide sequence ID" value="NZ_JAASQJ010000002.1"/>
</dbReference>
<name>A0ABX0UJ93_9BACT</name>
<feature type="compositionally biased region" description="Basic and acidic residues" evidence="1">
    <location>
        <begin position="27"/>
        <end position="49"/>
    </location>
</feature>
<sequence>MKKNIIFYCTLILAFIQMSCSETLQKRYDQRHGTTTASDRDLDERERIRTSPTSTGKDAYKRDYDKMMEEDVKSNYAKTDYNQKLVIQYEEMDKMGELVLYELDILESRWTVLVGEYKTSSQSGKEVISEELDKVTEDRLTLYKAYTNIYKNGKTNWLVVKREVENTLRSVRKIGDK</sequence>
<evidence type="ECO:0000313" key="3">
    <source>
        <dbReference type="Proteomes" id="UP001179181"/>
    </source>
</evidence>